<organism evidence="6">
    <name type="scientific">Nippostrongylus brasiliensis</name>
    <name type="common">Rat hookworm</name>
    <dbReference type="NCBI Taxonomy" id="27835"/>
    <lineage>
        <taxon>Eukaryota</taxon>
        <taxon>Metazoa</taxon>
        <taxon>Ecdysozoa</taxon>
        <taxon>Nematoda</taxon>
        <taxon>Chromadorea</taxon>
        <taxon>Rhabditida</taxon>
        <taxon>Rhabditina</taxon>
        <taxon>Rhabditomorpha</taxon>
        <taxon>Strongyloidea</taxon>
        <taxon>Heligmosomidae</taxon>
        <taxon>Nippostrongylus</taxon>
    </lineage>
</organism>
<evidence type="ECO:0000259" key="2">
    <source>
        <dbReference type="Pfam" id="PF11427"/>
    </source>
</evidence>
<dbReference type="InterPro" id="IPR025898">
    <property type="entry name" value="Tc3_transposase_DNA-bd_dom"/>
</dbReference>
<dbReference type="Proteomes" id="UP000271162">
    <property type="component" value="Unassembled WGS sequence"/>
</dbReference>
<dbReference type="GO" id="GO:0003677">
    <property type="term" value="F:DNA binding"/>
    <property type="evidence" value="ECO:0007669"/>
    <property type="project" value="InterPro"/>
</dbReference>
<dbReference type="SUPFAM" id="SSF46689">
    <property type="entry name" value="Homeodomain-like"/>
    <property type="match status" value="1"/>
</dbReference>
<dbReference type="InterPro" id="IPR036388">
    <property type="entry name" value="WH-like_DNA-bd_sf"/>
</dbReference>
<dbReference type="Gene3D" id="1.10.10.60">
    <property type="entry name" value="Homeodomain-like"/>
    <property type="match status" value="1"/>
</dbReference>
<dbReference type="GO" id="GO:0005634">
    <property type="term" value="C:nucleus"/>
    <property type="evidence" value="ECO:0007669"/>
    <property type="project" value="UniProtKB-SubCell"/>
</dbReference>
<sequence>MHIHGTVLSLEEQAQIRALKDMGLSNGDIPLQLGRSHGFVARYLRNPDGYLSAPSHERPRLLSSQDHRRIGRMVSNSTWGVNKIRSSTGPAASRTTIYRSIRMNDHIF</sequence>
<evidence type="ECO:0000313" key="4">
    <source>
        <dbReference type="EMBL" id="VDL66732.1"/>
    </source>
</evidence>
<evidence type="ECO:0000259" key="3">
    <source>
        <dbReference type="Pfam" id="PF21517"/>
    </source>
</evidence>
<dbReference type="Gene3D" id="1.10.10.10">
    <property type="entry name" value="Winged helix-like DNA-binding domain superfamily/Winged helix DNA-binding domain"/>
    <property type="match status" value="1"/>
</dbReference>
<reference evidence="6" key="1">
    <citation type="submission" date="2017-02" db="UniProtKB">
        <authorList>
            <consortium name="WormBaseParasite"/>
        </authorList>
    </citation>
    <scope>IDENTIFICATION</scope>
</reference>
<dbReference type="Pfam" id="PF11427">
    <property type="entry name" value="HTH_Tnp_Tc3_1"/>
    <property type="match status" value="1"/>
</dbReference>
<evidence type="ECO:0000256" key="1">
    <source>
        <dbReference type="ARBA" id="ARBA00004123"/>
    </source>
</evidence>
<accession>A0A0N4XKU0</accession>
<feature type="domain" description="Tc3 transposase DNA binding" evidence="2">
    <location>
        <begin position="5"/>
        <end position="50"/>
    </location>
</feature>
<proteinExistence type="predicted"/>
<reference evidence="4 5" key="2">
    <citation type="submission" date="2018-11" db="EMBL/GenBank/DDBJ databases">
        <authorList>
            <consortium name="Pathogen Informatics"/>
        </authorList>
    </citation>
    <scope>NUCLEOTIDE SEQUENCE [LARGE SCALE GENOMIC DNA]</scope>
</reference>
<name>A0A0N4XKU0_NIPBR</name>
<dbReference type="InterPro" id="IPR048703">
    <property type="entry name" value="Tnp_Tc3-like_HTH"/>
</dbReference>
<dbReference type="Pfam" id="PF21517">
    <property type="entry name" value="HTH_Tnp_Tc3_2_like"/>
    <property type="match status" value="1"/>
</dbReference>
<dbReference type="InterPro" id="IPR009057">
    <property type="entry name" value="Homeodomain-like_sf"/>
</dbReference>
<dbReference type="OMA" id="IMSANQI"/>
<dbReference type="AlphaFoldDB" id="A0A0N4XKU0"/>
<protein>
    <submittedName>
        <fullName evidence="6">HTH_Tnp_Tc3_1 domain-containing protein</fullName>
    </submittedName>
</protein>
<gene>
    <name evidence="4" type="ORF">NBR_LOCUS3143</name>
</gene>
<evidence type="ECO:0000313" key="6">
    <source>
        <dbReference type="WBParaSite" id="NBR_0000314201-mRNA-1"/>
    </source>
</evidence>
<evidence type="ECO:0000313" key="5">
    <source>
        <dbReference type="Proteomes" id="UP000271162"/>
    </source>
</evidence>
<keyword evidence="5" id="KW-1185">Reference proteome</keyword>
<dbReference type="STRING" id="27835.A0A0N4XKU0"/>
<dbReference type="WBParaSite" id="NBR_0000314201-mRNA-1">
    <property type="protein sequence ID" value="NBR_0000314201-mRNA-1"/>
    <property type="gene ID" value="NBR_0000314201"/>
</dbReference>
<comment type="subcellular location">
    <subcellularLocation>
        <location evidence="1">Nucleus</location>
    </subcellularLocation>
</comment>
<feature type="domain" description="Transposable element Tc3 transposase-like DNA-binding HTH" evidence="3">
    <location>
        <begin position="66"/>
        <end position="102"/>
    </location>
</feature>
<dbReference type="EMBL" id="UYSL01004358">
    <property type="protein sequence ID" value="VDL66732.1"/>
    <property type="molecule type" value="Genomic_DNA"/>
</dbReference>